<keyword evidence="2" id="KW-1133">Transmembrane helix</keyword>
<feature type="compositionally biased region" description="Polar residues" evidence="1">
    <location>
        <begin position="126"/>
        <end position="140"/>
    </location>
</feature>
<sequence>MSESEYKLLVLADYDEKALKQPLPAELLVPTPGNIKAEIVKICEQGLTVGDEKILRSFVGEKLDAAGYRNAFLNRKADPFRPLVGALENRSVKTHIRNIDLLALLIDYRPRPYHPGLEVPEKKTITDTAATGSQNESETGTVPLAGSQDVPSLEDNGIITEPPPAELSKEITEKQGDEKEESDSEQGHKYYNKRMLFFVSVLFLVLSAGGYIYWHTGTKEYTGHEKCMVWNDDRYEPVECDKTTALQSYPINQQWVEHFRRITTPDTLTPYSVGKVWYANYKGRMEFFNDSAAFPLDTNRRLLPMTDHILKKYVYHISN</sequence>
<evidence type="ECO:0000313" key="4">
    <source>
        <dbReference type="Proteomes" id="UP000270046"/>
    </source>
</evidence>
<organism evidence="3 4">
    <name type="scientific">Mucilaginibacter celer</name>
    <dbReference type="NCBI Taxonomy" id="2305508"/>
    <lineage>
        <taxon>Bacteria</taxon>
        <taxon>Pseudomonadati</taxon>
        <taxon>Bacteroidota</taxon>
        <taxon>Sphingobacteriia</taxon>
        <taxon>Sphingobacteriales</taxon>
        <taxon>Sphingobacteriaceae</taxon>
        <taxon>Mucilaginibacter</taxon>
    </lineage>
</organism>
<feature type="compositionally biased region" description="Basic and acidic residues" evidence="1">
    <location>
        <begin position="167"/>
        <end position="177"/>
    </location>
</feature>
<accession>A0A494VS97</accession>
<feature type="region of interest" description="Disordered" evidence="1">
    <location>
        <begin position="116"/>
        <end position="186"/>
    </location>
</feature>
<keyword evidence="2" id="KW-0812">Transmembrane</keyword>
<proteinExistence type="predicted"/>
<keyword evidence="4" id="KW-1185">Reference proteome</keyword>
<evidence type="ECO:0000313" key="3">
    <source>
        <dbReference type="EMBL" id="AYL94245.1"/>
    </source>
</evidence>
<dbReference type="Proteomes" id="UP000270046">
    <property type="component" value="Chromosome"/>
</dbReference>
<feature type="transmembrane region" description="Helical" evidence="2">
    <location>
        <begin position="195"/>
        <end position="214"/>
    </location>
</feature>
<dbReference type="RefSeq" id="WP_119407965.1">
    <property type="nucleotide sequence ID" value="NZ_CP032869.1"/>
</dbReference>
<evidence type="ECO:0000256" key="2">
    <source>
        <dbReference type="SAM" id="Phobius"/>
    </source>
</evidence>
<dbReference type="KEGG" id="muh:HYN43_002575"/>
<name>A0A494VS97_9SPHI</name>
<gene>
    <name evidence="3" type="ORF">HYN43_002575</name>
</gene>
<reference evidence="3 4" key="1">
    <citation type="submission" date="2018-10" db="EMBL/GenBank/DDBJ databases">
        <title>Genome sequencing of Mucilaginibacter sp. HYN0043.</title>
        <authorList>
            <person name="Kim M."/>
            <person name="Yi H."/>
        </authorList>
    </citation>
    <scope>NUCLEOTIDE SEQUENCE [LARGE SCALE GENOMIC DNA]</scope>
    <source>
        <strain evidence="3 4">HYN0043</strain>
    </source>
</reference>
<dbReference type="AlphaFoldDB" id="A0A494VS97"/>
<keyword evidence="2" id="KW-0472">Membrane</keyword>
<evidence type="ECO:0000256" key="1">
    <source>
        <dbReference type="SAM" id="MobiDB-lite"/>
    </source>
</evidence>
<dbReference type="EMBL" id="CP032869">
    <property type="protein sequence ID" value="AYL94245.1"/>
    <property type="molecule type" value="Genomic_DNA"/>
</dbReference>
<dbReference type="OrthoDB" id="1340494at2"/>
<protein>
    <submittedName>
        <fullName evidence="3">Uncharacterized protein</fullName>
    </submittedName>
</protein>